<dbReference type="EMBL" id="CAEY01001892">
    <property type="status" value="NOT_ANNOTATED_CDS"/>
    <property type="molecule type" value="Genomic_DNA"/>
</dbReference>
<evidence type="ECO:0000313" key="2">
    <source>
        <dbReference type="EnsemblMetazoa" id="tetur07g05210.1"/>
    </source>
</evidence>
<dbReference type="OMA" id="MEKMMTT"/>
<dbReference type="InterPro" id="IPR002816">
    <property type="entry name" value="TraB/PrgY/GumN_fam"/>
</dbReference>
<proteinExistence type="predicted"/>
<dbReference type="STRING" id="32264.T1K9J9"/>
<protein>
    <recommendedName>
        <fullName evidence="4">TraB domain-containing protein</fullName>
    </recommendedName>
</protein>
<accession>T1K9J9</accession>
<feature type="compositionally biased region" description="Polar residues" evidence="1">
    <location>
        <begin position="12"/>
        <end position="27"/>
    </location>
</feature>
<dbReference type="PANTHER" id="PTHR21530">
    <property type="entry name" value="PHEROMONE SHUTDOWN PROTEIN"/>
    <property type="match status" value="1"/>
</dbReference>
<dbReference type="PANTHER" id="PTHR21530:SF7">
    <property type="entry name" value="TRAB DOMAIN-CONTAINING PROTEIN"/>
    <property type="match status" value="1"/>
</dbReference>
<sequence>MSNEPATLPFSPESQDQPSLSTEMDNGSKQKKIKKNGDGENESVGTDSSENEYDFTTAYLAPTQAPKEFKLPETVTVLEGPHGSKVYLIGTAHFSEKSWQDVEQVIRHVRPNVVVLELCKSRLYILEYDEKTVLEEVKNMGVSKIRSNINQYGFVQGIISALLISLSAQLAKHLGMLPGGEFRTAFREAKQIPGCVIHLGDRPVHITLTRGISSLNFWQKMKLIYSILSNNESISKEEIERCKEKSSLDQMLNEMAQEYPPLSKVFVDERNTYLTYSLQLAASPIPCPQTKKLVPSVVVGVVGIGHVPGIKECWGKVTDADIPPLLKIPEKSLTSKIVEKSVKISVLSIMLWAGYRYLAPKSLTNFISSMPNRVQDLFIK</sequence>
<evidence type="ECO:0008006" key="4">
    <source>
        <dbReference type="Google" id="ProtNLM"/>
    </source>
</evidence>
<feature type="region of interest" description="Disordered" evidence="1">
    <location>
        <begin position="1"/>
        <end position="51"/>
    </location>
</feature>
<organism evidence="2 3">
    <name type="scientific">Tetranychus urticae</name>
    <name type="common">Two-spotted spider mite</name>
    <dbReference type="NCBI Taxonomy" id="32264"/>
    <lineage>
        <taxon>Eukaryota</taxon>
        <taxon>Metazoa</taxon>
        <taxon>Ecdysozoa</taxon>
        <taxon>Arthropoda</taxon>
        <taxon>Chelicerata</taxon>
        <taxon>Arachnida</taxon>
        <taxon>Acari</taxon>
        <taxon>Acariformes</taxon>
        <taxon>Trombidiformes</taxon>
        <taxon>Prostigmata</taxon>
        <taxon>Eleutherengona</taxon>
        <taxon>Raphignathae</taxon>
        <taxon>Tetranychoidea</taxon>
        <taxon>Tetranychidae</taxon>
        <taxon>Tetranychus</taxon>
    </lineage>
</organism>
<reference evidence="3" key="1">
    <citation type="submission" date="2011-08" db="EMBL/GenBank/DDBJ databases">
        <authorList>
            <person name="Rombauts S."/>
        </authorList>
    </citation>
    <scope>NUCLEOTIDE SEQUENCE</scope>
    <source>
        <strain evidence="3">London</strain>
    </source>
</reference>
<dbReference type="AlphaFoldDB" id="T1K9J9"/>
<dbReference type="OrthoDB" id="48306at2759"/>
<dbReference type="HOGENOM" id="CLU_034593_1_1_1"/>
<dbReference type="InterPro" id="IPR046345">
    <property type="entry name" value="TraB_PrgY-like"/>
</dbReference>
<keyword evidence="3" id="KW-1185">Reference proteome</keyword>
<dbReference type="eggNOG" id="KOG2860">
    <property type="taxonomic scope" value="Eukaryota"/>
</dbReference>
<dbReference type="Pfam" id="PF01963">
    <property type="entry name" value="TraB_PrgY_gumN"/>
    <property type="match status" value="1"/>
</dbReference>
<dbReference type="Proteomes" id="UP000015104">
    <property type="component" value="Unassembled WGS sequence"/>
</dbReference>
<gene>
    <name evidence="2" type="primary">107361728</name>
</gene>
<dbReference type="KEGG" id="tut:107361728"/>
<dbReference type="EnsemblMetazoa" id="tetur07g05210.1">
    <property type="protein sequence ID" value="tetur07g05210.1"/>
    <property type="gene ID" value="tetur07g05210"/>
</dbReference>
<name>T1K9J9_TETUR</name>
<reference evidence="2" key="2">
    <citation type="submission" date="2015-06" db="UniProtKB">
        <authorList>
            <consortium name="EnsemblMetazoa"/>
        </authorList>
    </citation>
    <scope>IDENTIFICATION</scope>
</reference>
<evidence type="ECO:0000256" key="1">
    <source>
        <dbReference type="SAM" id="MobiDB-lite"/>
    </source>
</evidence>
<evidence type="ECO:0000313" key="3">
    <source>
        <dbReference type="Proteomes" id="UP000015104"/>
    </source>
</evidence>
<dbReference type="CDD" id="cd14726">
    <property type="entry name" value="TraB_PrgY-like"/>
    <property type="match status" value="1"/>
</dbReference>